<proteinExistence type="predicted"/>
<comment type="caution">
    <text evidence="2">The sequence shown here is derived from an EMBL/GenBank/DDBJ whole genome shotgun (WGS) entry which is preliminary data.</text>
</comment>
<evidence type="ECO:0000313" key="2">
    <source>
        <dbReference type="EMBL" id="THF65270.1"/>
    </source>
</evidence>
<evidence type="ECO:0000313" key="3">
    <source>
        <dbReference type="Proteomes" id="UP000307956"/>
    </source>
</evidence>
<accession>A0A4S4AYT1</accession>
<reference evidence="2 3" key="1">
    <citation type="submission" date="2019-04" db="EMBL/GenBank/DDBJ databases">
        <title>Azoarcus rhizosphaerae sp. nov. isolated from rhizosphere of Ficus religiosa.</title>
        <authorList>
            <person name="Lin S.-Y."/>
            <person name="Hameed A."/>
            <person name="Hsu Y.-H."/>
            <person name="Young C.-C."/>
        </authorList>
    </citation>
    <scope>NUCLEOTIDE SEQUENCE [LARGE SCALE GENOMIC DNA]</scope>
    <source>
        <strain evidence="2 3">CC-YHH848</strain>
    </source>
</reference>
<dbReference type="EMBL" id="SSOD01000001">
    <property type="protein sequence ID" value="THF65270.1"/>
    <property type="molecule type" value="Genomic_DNA"/>
</dbReference>
<dbReference type="AlphaFoldDB" id="A0A4S4AYT1"/>
<feature type="transmembrane region" description="Helical" evidence="1">
    <location>
        <begin position="28"/>
        <end position="51"/>
    </location>
</feature>
<dbReference type="RefSeq" id="WP_136383163.1">
    <property type="nucleotide sequence ID" value="NZ_SSOD01000001.1"/>
</dbReference>
<keyword evidence="1" id="KW-0812">Transmembrane</keyword>
<keyword evidence="1" id="KW-0472">Membrane</keyword>
<sequence>MDIQPVLDEIEKRHGAKRRPTRAQIQQVVATFGVAETIALTSLLVALYAYWNPPRARSELACQKHRPLRGRKCGESIVHKEFDKERNVLILICKAGHRTELKSQ</sequence>
<name>A0A4S4AYT1_9RHOO</name>
<protein>
    <submittedName>
        <fullName evidence="2">Uncharacterized protein</fullName>
    </submittedName>
</protein>
<keyword evidence="3" id="KW-1185">Reference proteome</keyword>
<evidence type="ECO:0000256" key="1">
    <source>
        <dbReference type="SAM" id="Phobius"/>
    </source>
</evidence>
<gene>
    <name evidence="2" type="ORF">E6O51_01325</name>
</gene>
<keyword evidence="1" id="KW-1133">Transmembrane helix</keyword>
<dbReference type="Proteomes" id="UP000307956">
    <property type="component" value="Unassembled WGS sequence"/>
</dbReference>
<organism evidence="2 3">
    <name type="scientific">Pseudothauera rhizosphaerae</name>
    <dbReference type="NCBI Taxonomy" id="2565932"/>
    <lineage>
        <taxon>Bacteria</taxon>
        <taxon>Pseudomonadati</taxon>
        <taxon>Pseudomonadota</taxon>
        <taxon>Betaproteobacteria</taxon>
        <taxon>Rhodocyclales</taxon>
        <taxon>Zoogloeaceae</taxon>
        <taxon>Pseudothauera</taxon>
    </lineage>
</organism>